<protein>
    <submittedName>
        <fullName evidence="3">LAGLIDADG homing endonuclease</fullName>
    </submittedName>
</protein>
<dbReference type="Gene3D" id="3.10.28.10">
    <property type="entry name" value="Homing endonucleases"/>
    <property type="match status" value="2"/>
</dbReference>
<name>A0A2R4A3T6_9AGAR</name>
<dbReference type="AlphaFoldDB" id="A0A2R4A3T6"/>
<organism evidence="3">
    <name type="scientific">Termitomyces sp. T132</name>
    <dbReference type="NCBI Taxonomy" id="2136985"/>
    <lineage>
        <taxon>Eukaryota</taxon>
        <taxon>Fungi</taxon>
        <taxon>Dikarya</taxon>
        <taxon>Basidiomycota</taxon>
        <taxon>Agaricomycotina</taxon>
        <taxon>Agaricomycetes</taxon>
        <taxon>Agaricomycetidae</taxon>
        <taxon>Agaricales</taxon>
        <taxon>Tricholomatineae</taxon>
        <taxon>Lyophyllaceae</taxon>
        <taxon>Termitomyces</taxon>
    </lineage>
</organism>
<gene>
    <name evidence="3" type="primary">oi1cob</name>
    <name evidence="3" type="ORF">C0989_000037</name>
</gene>
<dbReference type="InterPro" id="IPR004860">
    <property type="entry name" value="LAGLIDADG_dom"/>
</dbReference>
<dbReference type="Pfam" id="PF03161">
    <property type="entry name" value="LAGLIDADG_2"/>
    <property type="match status" value="1"/>
</dbReference>
<sequence>MIGLMLGDGHINKKDRFIYAQSSLRIHHSNYFKHVLSLFKPYLCEDFVLKIKSFRDKKTNKTYNALSFSTLKFPCFYPYRRLFYDSNNKKIVPSTIQNLLTPRGLAYLIMDDGSIKNSGLILNTYRFTSSDVIKLKTAIENLFVLNGENPLKCSIHKHKKGDSIYIWRESMDLLRKHISQYMHKDMLYKINSR</sequence>
<keyword evidence="3" id="KW-0378">Hydrolase</keyword>
<accession>A0A2R4A3T6</accession>
<geneLocation type="mitochondrion" evidence="3"/>
<comment type="function">
    <text evidence="1">Mitochondrial DNA endonuclease involved in intron homing.</text>
</comment>
<keyword evidence="3" id="KW-0540">Nuclease</keyword>
<dbReference type="EMBL" id="MG783568">
    <property type="protein sequence ID" value="AVR57745.1"/>
    <property type="molecule type" value="Genomic_DNA"/>
</dbReference>
<evidence type="ECO:0000259" key="2">
    <source>
        <dbReference type="Pfam" id="PF03161"/>
    </source>
</evidence>
<feature type="domain" description="Homing endonuclease LAGLIDADG" evidence="2">
    <location>
        <begin position="1"/>
        <end position="173"/>
    </location>
</feature>
<keyword evidence="3" id="KW-0496">Mitochondrion</keyword>
<dbReference type="GO" id="GO:0004519">
    <property type="term" value="F:endonuclease activity"/>
    <property type="evidence" value="ECO:0007669"/>
    <property type="project" value="UniProtKB-KW"/>
</dbReference>
<dbReference type="SUPFAM" id="SSF55608">
    <property type="entry name" value="Homing endonucleases"/>
    <property type="match status" value="1"/>
</dbReference>
<evidence type="ECO:0000256" key="1">
    <source>
        <dbReference type="ARBA" id="ARBA00002670"/>
    </source>
</evidence>
<reference evidence="3" key="1">
    <citation type="submission" date="2018-01" db="EMBL/GenBank/DDBJ databases">
        <title>Comparative mitochondrial genomics of the basidiomycete Termitomyces.</title>
        <authorList>
            <person name="Nieuwenhuis M."/>
        </authorList>
    </citation>
    <scope>NUCLEOTIDE SEQUENCE</scope>
    <source>
        <strain evidence="3">T132</strain>
    </source>
</reference>
<proteinExistence type="predicted"/>
<dbReference type="InterPro" id="IPR027434">
    <property type="entry name" value="Homing_endonucl"/>
</dbReference>
<evidence type="ECO:0000313" key="3">
    <source>
        <dbReference type="EMBL" id="AVR57745.1"/>
    </source>
</evidence>
<keyword evidence="3" id="KW-0255">Endonuclease</keyword>